<gene>
    <name evidence="2" type="ORF">IV500_05230</name>
</gene>
<sequence length="323" mass="35927">MTENISRQPKGVPVGGQFAATTHTEPELSPLTSVTPFHDADGTDWEFGGDEYTDVYNSFQHAVEVRITTDIREDGAYATVTDFRRNRPLVLGDRTHHESLEEAKAHGKAIRERANSYEHNHIGEGSRSPWGKLQGVDPVAVGIDAVWTERHGGFKLSPERAAEVDPAWREVAGWYEQDCAWAKAIITHHQDLKPADVAGAHKAAREYYPDEYTAIVGKDPAKYGLASFQPITAAESSIIETREFLAARADTHVRVERVNLTPEGHSGMVSVDVHDIPADGRDEEDSPAVNARTILVPEQEWKMPWTERRTIPKSDAYQTLELA</sequence>
<evidence type="ECO:0000313" key="2">
    <source>
        <dbReference type="EMBL" id="MBG0738822.1"/>
    </source>
</evidence>
<evidence type="ECO:0000259" key="1">
    <source>
        <dbReference type="Pfam" id="PF22653"/>
    </source>
</evidence>
<dbReference type="EMBL" id="JADNYM010000005">
    <property type="protein sequence ID" value="MBG0738822.1"/>
    <property type="molecule type" value="Genomic_DNA"/>
</dbReference>
<dbReference type="InterPro" id="IPR054276">
    <property type="entry name" value="DUF7007"/>
</dbReference>
<protein>
    <recommendedName>
        <fullName evidence="1">DUF7007 domain-containing protein</fullName>
    </recommendedName>
</protein>
<dbReference type="Pfam" id="PF22653">
    <property type="entry name" value="DUF7007"/>
    <property type="match status" value="1"/>
</dbReference>
<dbReference type="RefSeq" id="WP_196395755.1">
    <property type="nucleotide sequence ID" value="NZ_JADNYM010000005.1"/>
</dbReference>
<name>A0A931G9M2_9MICC</name>
<keyword evidence="3" id="KW-1185">Reference proteome</keyword>
<dbReference type="AlphaFoldDB" id="A0A931G9M2"/>
<accession>A0A931G9M2</accession>
<reference evidence="2 3" key="1">
    <citation type="submission" date="2020-11" db="EMBL/GenBank/DDBJ databases">
        <title>Arthrobacter antarcticus sp. nov., isolated from Antarctic Soil.</title>
        <authorList>
            <person name="Li J."/>
        </authorList>
    </citation>
    <scope>NUCLEOTIDE SEQUENCE [LARGE SCALE GENOMIC DNA]</scope>
    <source>
        <strain evidence="2 3">Z1-20</strain>
    </source>
</reference>
<organism evidence="2 3">
    <name type="scientific">Arthrobacter terrae</name>
    <dbReference type="NCBI Taxonomy" id="2935737"/>
    <lineage>
        <taxon>Bacteria</taxon>
        <taxon>Bacillati</taxon>
        <taxon>Actinomycetota</taxon>
        <taxon>Actinomycetes</taxon>
        <taxon>Micrococcales</taxon>
        <taxon>Micrococcaceae</taxon>
        <taxon>Arthrobacter</taxon>
    </lineage>
</organism>
<comment type="caution">
    <text evidence="2">The sequence shown here is derived from an EMBL/GenBank/DDBJ whole genome shotgun (WGS) entry which is preliminary data.</text>
</comment>
<evidence type="ECO:0000313" key="3">
    <source>
        <dbReference type="Proteomes" id="UP000655366"/>
    </source>
</evidence>
<proteinExistence type="predicted"/>
<feature type="domain" description="DUF7007" evidence="1">
    <location>
        <begin position="125"/>
        <end position="219"/>
    </location>
</feature>
<dbReference type="Proteomes" id="UP000655366">
    <property type="component" value="Unassembled WGS sequence"/>
</dbReference>